<keyword evidence="4" id="KW-1185">Reference proteome</keyword>
<accession>A0ABT7ZY34</accession>
<evidence type="ECO:0000313" key="4">
    <source>
        <dbReference type="Proteomes" id="UP001231197"/>
    </source>
</evidence>
<dbReference type="PROSITE" id="PS51257">
    <property type="entry name" value="PROKAR_LIPOPROTEIN"/>
    <property type="match status" value="1"/>
</dbReference>
<feature type="domain" description="Fibronectin type-III" evidence="2">
    <location>
        <begin position="31"/>
        <end position="120"/>
    </location>
</feature>
<dbReference type="EMBL" id="JASDDK010000006">
    <property type="protein sequence ID" value="MDN3493811.1"/>
    <property type="molecule type" value="Genomic_DNA"/>
</dbReference>
<evidence type="ECO:0000313" key="3">
    <source>
        <dbReference type="EMBL" id="MDN3493811.1"/>
    </source>
</evidence>
<dbReference type="InterPro" id="IPR036116">
    <property type="entry name" value="FN3_sf"/>
</dbReference>
<reference evidence="3 4" key="1">
    <citation type="journal article" date="2023" name="Int. J. Syst. Evol. Microbiol.">
        <title>Winogradskyella bathintestinalis sp. nov., isolated from the intestine of the deep-sea loosejaw dragonfish, Malacosteus niger.</title>
        <authorList>
            <person name="Uniacke-Lowe S."/>
            <person name="Johnson C.N."/>
            <person name="Stanton C."/>
            <person name="Hill C."/>
            <person name="Ross P."/>
        </authorList>
    </citation>
    <scope>NUCLEOTIDE SEQUENCE [LARGE SCALE GENOMIC DNA]</scope>
    <source>
        <strain evidence="3 4">APC 3343</strain>
    </source>
</reference>
<dbReference type="RefSeq" id="WP_290207490.1">
    <property type="nucleotide sequence ID" value="NZ_JASDDK010000006.1"/>
</dbReference>
<comment type="caution">
    <text evidence="3">The sequence shown here is derived from an EMBL/GenBank/DDBJ whole genome shotgun (WGS) entry which is preliminary data.</text>
</comment>
<evidence type="ECO:0000259" key="2">
    <source>
        <dbReference type="PROSITE" id="PS50853"/>
    </source>
</evidence>
<sequence>MLKKTYFIFALACIIFSCSEDADDFIPVCDKPLNISSSSIAPNFATITWEAANVSTNYIIEYGVSGFTLGNGSTVSASDTNIELTGLEASTTYDVYIQTICASNNTSLNSDVYSFTTSLPNVATEFSPVLSQMNLFVGNLEDLQITPYAFEYNLNTTLFSDYAHKQRIIALPEGTSMEFDGDGLPIFPNNTVIAKTFFYNNDERDLSLGRKIIETRVLIRLNGVWEAGDYKWNDDQTEAVLDGEGSTLPVTWIDATGNSNSTTYKIPSNTDCFTCHGNNNQMLPIGPKLRSMNFNINGVNQLQQFIDNQKLTGLTNSASVRVLPNWEDTSLPLATRARAYMDINCAHCHIPGGTCADESSLNLAFETPLANSNIADQSALIAYRVSFYSDGVSMPFIGTTMRHTEGLDMIIAYLNTL</sequence>
<organism evidence="3 4">
    <name type="scientific">Winogradskyella bathintestinalis</name>
    <dbReference type="NCBI Taxonomy" id="3035208"/>
    <lineage>
        <taxon>Bacteria</taxon>
        <taxon>Pseudomonadati</taxon>
        <taxon>Bacteroidota</taxon>
        <taxon>Flavobacteriia</taxon>
        <taxon>Flavobacteriales</taxon>
        <taxon>Flavobacteriaceae</taxon>
        <taxon>Winogradskyella</taxon>
    </lineage>
</organism>
<name>A0ABT7ZY34_9FLAO</name>
<dbReference type="CDD" id="cd00063">
    <property type="entry name" value="FN3"/>
    <property type="match status" value="1"/>
</dbReference>
<dbReference type="PROSITE" id="PS50853">
    <property type="entry name" value="FN3"/>
    <property type="match status" value="1"/>
</dbReference>
<evidence type="ECO:0000256" key="1">
    <source>
        <dbReference type="SAM" id="SignalP"/>
    </source>
</evidence>
<proteinExistence type="predicted"/>
<dbReference type="SUPFAM" id="SSF49265">
    <property type="entry name" value="Fibronectin type III"/>
    <property type="match status" value="1"/>
</dbReference>
<feature type="signal peptide" evidence="1">
    <location>
        <begin position="1"/>
        <end position="22"/>
    </location>
</feature>
<dbReference type="SMART" id="SM00060">
    <property type="entry name" value="FN3"/>
    <property type="match status" value="1"/>
</dbReference>
<dbReference type="Gene3D" id="2.60.40.10">
    <property type="entry name" value="Immunoglobulins"/>
    <property type="match status" value="1"/>
</dbReference>
<keyword evidence="1" id="KW-0732">Signal</keyword>
<dbReference type="InterPro" id="IPR013783">
    <property type="entry name" value="Ig-like_fold"/>
</dbReference>
<feature type="chain" id="PRO_5046942076" evidence="1">
    <location>
        <begin position="23"/>
        <end position="417"/>
    </location>
</feature>
<dbReference type="Pfam" id="PF00041">
    <property type="entry name" value="fn3"/>
    <property type="match status" value="1"/>
</dbReference>
<dbReference type="InterPro" id="IPR003961">
    <property type="entry name" value="FN3_dom"/>
</dbReference>
<gene>
    <name evidence="3" type="ORF">QMA06_13880</name>
</gene>
<protein>
    <submittedName>
        <fullName evidence="3">Fibronectin type III domain-containing protein</fullName>
    </submittedName>
</protein>
<dbReference type="Proteomes" id="UP001231197">
    <property type="component" value="Unassembled WGS sequence"/>
</dbReference>